<proteinExistence type="predicted"/>
<evidence type="ECO:0000313" key="1">
    <source>
        <dbReference type="EMBL" id="GBN16066.1"/>
    </source>
</evidence>
<sequence length="98" mass="10953">MIECRTKPAGRSSARHSLPKLLHTTPEGRLMVACTECCYPVVFGRVSGRKPGPQELSAARHSLKLLHHAKRRTFDRFSIAPDKSAVFSGVESRTRHRS</sequence>
<evidence type="ECO:0000313" key="2">
    <source>
        <dbReference type="Proteomes" id="UP000499080"/>
    </source>
</evidence>
<organism evidence="1 2">
    <name type="scientific">Araneus ventricosus</name>
    <name type="common">Orbweaver spider</name>
    <name type="synonym">Epeira ventricosa</name>
    <dbReference type="NCBI Taxonomy" id="182803"/>
    <lineage>
        <taxon>Eukaryota</taxon>
        <taxon>Metazoa</taxon>
        <taxon>Ecdysozoa</taxon>
        <taxon>Arthropoda</taxon>
        <taxon>Chelicerata</taxon>
        <taxon>Arachnida</taxon>
        <taxon>Araneae</taxon>
        <taxon>Araneomorphae</taxon>
        <taxon>Entelegynae</taxon>
        <taxon>Araneoidea</taxon>
        <taxon>Araneidae</taxon>
        <taxon>Araneus</taxon>
    </lineage>
</organism>
<protein>
    <submittedName>
        <fullName evidence="1">Uncharacterized protein</fullName>
    </submittedName>
</protein>
<accession>A0A4Y2LR66</accession>
<dbReference type="AlphaFoldDB" id="A0A4Y2LR66"/>
<reference evidence="1 2" key="1">
    <citation type="journal article" date="2019" name="Sci. Rep.">
        <title>Orb-weaving spider Araneus ventricosus genome elucidates the spidroin gene catalogue.</title>
        <authorList>
            <person name="Kono N."/>
            <person name="Nakamura H."/>
            <person name="Ohtoshi R."/>
            <person name="Moran D.A.P."/>
            <person name="Shinohara A."/>
            <person name="Yoshida Y."/>
            <person name="Fujiwara M."/>
            <person name="Mori M."/>
            <person name="Tomita M."/>
            <person name="Arakawa K."/>
        </authorList>
    </citation>
    <scope>NUCLEOTIDE SEQUENCE [LARGE SCALE GENOMIC DNA]</scope>
</reference>
<name>A0A4Y2LR66_ARAVE</name>
<gene>
    <name evidence="1" type="ORF">AVEN_76838_1</name>
</gene>
<dbReference type="Proteomes" id="UP000499080">
    <property type="component" value="Unassembled WGS sequence"/>
</dbReference>
<comment type="caution">
    <text evidence="1">The sequence shown here is derived from an EMBL/GenBank/DDBJ whole genome shotgun (WGS) entry which is preliminary data.</text>
</comment>
<dbReference type="EMBL" id="BGPR01200308">
    <property type="protein sequence ID" value="GBN16066.1"/>
    <property type="molecule type" value="Genomic_DNA"/>
</dbReference>
<keyword evidence="2" id="KW-1185">Reference proteome</keyword>